<dbReference type="PROSITE" id="PS50048">
    <property type="entry name" value="ZN2_CY6_FUNGAL_2"/>
    <property type="match status" value="1"/>
</dbReference>
<sequence length="454" mass="48507">MEVVAPPSLRSISECWASSDPGAYPAVPPTELMTDIMAYQYPPPPPGADMDMPPTGYLPSYPAPPHASSAMDPDPTVSPRDRSDSLKLKRSISTPVVGLSQGQGQSAQTTGPQQSIAPGQDPSGERRRNKLGYHRTSVACGHCRRRKIRCVPSPSDVQGRCINCIRLKKECSFYPVDQQPPLDTRQKSGSRSSMGPKIPSASSSPAMQPGIPSDIHGHQPYSQLAMPSIQNMAPPVKSSGSEIYPPDPKMPSSASSGRAYEYGQHGMTNWMSADTSPNSSKPSDWRSYPSDSPVTPAFSPYTHAPPPSATWSASVSSEPTRDEIAWSSYPAPPSRSLSFSAESMSGHQQYPSMSQVSSHSSRSYERKSSAVSANSVYPPTIATTIPGIETIPGTTMDPNASLSAGAVPPSSYASWQQPYSYAKPGESYSGWYGETGDQQSSGHGHSGPNAYYGR</sequence>
<evidence type="ECO:0000313" key="4">
    <source>
        <dbReference type="EMBL" id="KAK3310535.1"/>
    </source>
</evidence>
<evidence type="ECO:0000313" key="5">
    <source>
        <dbReference type="Proteomes" id="UP001273166"/>
    </source>
</evidence>
<feature type="domain" description="Zn(2)-C6 fungal-type" evidence="3">
    <location>
        <begin position="139"/>
        <end position="173"/>
    </location>
</feature>
<dbReference type="SUPFAM" id="SSF57701">
    <property type="entry name" value="Zn2/Cys6 DNA-binding domain"/>
    <property type="match status" value="1"/>
</dbReference>
<reference evidence="4" key="2">
    <citation type="submission" date="2023-06" db="EMBL/GenBank/DDBJ databases">
        <authorList>
            <consortium name="Lawrence Berkeley National Laboratory"/>
            <person name="Mondo S.J."/>
            <person name="Hensen N."/>
            <person name="Bonometti L."/>
            <person name="Westerberg I."/>
            <person name="Brannstrom I.O."/>
            <person name="Guillou S."/>
            <person name="Cros-Aarteil S."/>
            <person name="Calhoun S."/>
            <person name="Haridas S."/>
            <person name="Kuo A."/>
            <person name="Pangilinan J."/>
            <person name="Riley R."/>
            <person name="Labutti K."/>
            <person name="Andreopoulos B."/>
            <person name="Lipzen A."/>
            <person name="Chen C."/>
            <person name="Yanf M."/>
            <person name="Daum C."/>
            <person name="Ng V."/>
            <person name="Clum A."/>
            <person name="Steindorff A."/>
            <person name="Ohm R."/>
            <person name="Martin F."/>
            <person name="Silar P."/>
            <person name="Natvig D."/>
            <person name="Lalanne C."/>
            <person name="Gautier V."/>
            <person name="Ament-Velasquez S.L."/>
            <person name="Kruys A."/>
            <person name="Hutchinson M.I."/>
            <person name="Powell A.J."/>
            <person name="Barry K."/>
            <person name="Miller A.N."/>
            <person name="Grigoriev I.V."/>
            <person name="Debuchy R."/>
            <person name="Gladieux P."/>
            <person name="Thoren M.H."/>
            <person name="Johannesson H."/>
        </authorList>
    </citation>
    <scope>NUCLEOTIDE SEQUENCE</scope>
    <source>
        <strain evidence="4">CBS 333.67</strain>
    </source>
</reference>
<feature type="compositionally biased region" description="Low complexity" evidence="2">
    <location>
        <begin position="378"/>
        <end position="395"/>
    </location>
</feature>
<keyword evidence="1" id="KW-0539">Nucleus</keyword>
<dbReference type="PROSITE" id="PS00463">
    <property type="entry name" value="ZN2_CY6_FUNGAL_1"/>
    <property type="match status" value="1"/>
</dbReference>
<protein>
    <recommendedName>
        <fullName evidence="3">Zn(2)-C6 fungal-type domain-containing protein</fullName>
    </recommendedName>
</protein>
<dbReference type="InterPro" id="IPR036864">
    <property type="entry name" value="Zn2-C6_fun-type_DNA-bd_sf"/>
</dbReference>
<dbReference type="Proteomes" id="UP001273166">
    <property type="component" value="Unassembled WGS sequence"/>
</dbReference>
<dbReference type="CDD" id="cd00067">
    <property type="entry name" value="GAL4"/>
    <property type="match status" value="1"/>
</dbReference>
<dbReference type="GO" id="GO:0008270">
    <property type="term" value="F:zinc ion binding"/>
    <property type="evidence" value="ECO:0007669"/>
    <property type="project" value="InterPro"/>
</dbReference>
<reference evidence="4" key="1">
    <citation type="journal article" date="2023" name="Mol. Phylogenet. Evol.">
        <title>Genome-scale phylogeny and comparative genomics of the fungal order Sordariales.</title>
        <authorList>
            <person name="Hensen N."/>
            <person name="Bonometti L."/>
            <person name="Westerberg I."/>
            <person name="Brannstrom I.O."/>
            <person name="Guillou S."/>
            <person name="Cros-Aarteil S."/>
            <person name="Calhoun S."/>
            <person name="Haridas S."/>
            <person name="Kuo A."/>
            <person name="Mondo S."/>
            <person name="Pangilinan J."/>
            <person name="Riley R."/>
            <person name="LaButti K."/>
            <person name="Andreopoulos B."/>
            <person name="Lipzen A."/>
            <person name="Chen C."/>
            <person name="Yan M."/>
            <person name="Daum C."/>
            <person name="Ng V."/>
            <person name="Clum A."/>
            <person name="Steindorff A."/>
            <person name="Ohm R.A."/>
            <person name="Martin F."/>
            <person name="Silar P."/>
            <person name="Natvig D.O."/>
            <person name="Lalanne C."/>
            <person name="Gautier V."/>
            <person name="Ament-Velasquez S.L."/>
            <person name="Kruys A."/>
            <person name="Hutchinson M.I."/>
            <person name="Powell A.J."/>
            <person name="Barry K."/>
            <person name="Miller A.N."/>
            <person name="Grigoriev I.V."/>
            <person name="Debuchy R."/>
            <person name="Gladieux P."/>
            <person name="Hiltunen Thoren M."/>
            <person name="Johannesson H."/>
        </authorList>
    </citation>
    <scope>NUCLEOTIDE SEQUENCE</scope>
    <source>
        <strain evidence="4">CBS 333.67</strain>
    </source>
</reference>
<accession>A0AAJ0M6D1</accession>
<evidence type="ECO:0000259" key="3">
    <source>
        <dbReference type="PROSITE" id="PS50048"/>
    </source>
</evidence>
<feature type="compositionally biased region" description="Polar residues" evidence="2">
    <location>
        <begin position="335"/>
        <end position="351"/>
    </location>
</feature>
<feature type="compositionally biased region" description="Low complexity" evidence="2">
    <location>
        <begin position="100"/>
        <end position="115"/>
    </location>
</feature>
<dbReference type="Gene3D" id="4.10.240.10">
    <property type="entry name" value="Zn(2)-C6 fungal-type DNA-binding domain"/>
    <property type="match status" value="1"/>
</dbReference>
<dbReference type="AlphaFoldDB" id="A0AAJ0M6D1"/>
<dbReference type="GO" id="GO:0000981">
    <property type="term" value="F:DNA-binding transcription factor activity, RNA polymerase II-specific"/>
    <property type="evidence" value="ECO:0007669"/>
    <property type="project" value="InterPro"/>
</dbReference>
<dbReference type="GeneID" id="87884264"/>
<dbReference type="RefSeq" id="XP_062726315.1">
    <property type="nucleotide sequence ID" value="XM_062865435.1"/>
</dbReference>
<dbReference type="Pfam" id="PF00172">
    <property type="entry name" value="Zn_clus"/>
    <property type="match status" value="1"/>
</dbReference>
<organism evidence="4 5">
    <name type="scientific">Chaetomium strumarium</name>
    <dbReference type="NCBI Taxonomy" id="1170767"/>
    <lineage>
        <taxon>Eukaryota</taxon>
        <taxon>Fungi</taxon>
        <taxon>Dikarya</taxon>
        <taxon>Ascomycota</taxon>
        <taxon>Pezizomycotina</taxon>
        <taxon>Sordariomycetes</taxon>
        <taxon>Sordariomycetidae</taxon>
        <taxon>Sordariales</taxon>
        <taxon>Chaetomiaceae</taxon>
        <taxon>Chaetomium</taxon>
    </lineage>
</organism>
<proteinExistence type="predicted"/>
<feature type="compositionally biased region" description="Low complexity" evidence="2">
    <location>
        <begin position="352"/>
        <end position="361"/>
    </location>
</feature>
<feature type="compositionally biased region" description="Polar residues" evidence="2">
    <location>
        <begin position="309"/>
        <end position="318"/>
    </location>
</feature>
<keyword evidence="5" id="KW-1185">Reference proteome</keyword>
<feature type="region of interest" description="Disordered" evidence="2">
    <location>
        <begin position="175"/>
        <end position="454"/>
    </location>
</feature>
<feature type="compositionally biased region" description="Low complexity" evidence="2">
    <location>
        <begin position="438"/>
        <end position="447"/>
    </location>
</feature>
<name>A0AAJ0M6D1_9PEZI</name>
<evidence type="ECO:0000256" key="2">
    <source>
        <dbReference type="SAM" id="MobiDB-lite"/>
    </source>
</evidence>
<dbReference type="InterPro" id="IPR001138">
    <property type="entry name" value="Zn2Cys6_DnaBD"/>
</dbReference>
<dbReference type="EMBL" id="JAUDZG010000001">
    <property type="protein sequence ID" value="KAK3310535.1"/>
    <property type="molecule type" value="Genomic_DNA"/>
</dbReference>
<gene>
    <name evidence="4" type="ORF">B0T15DRAFT_41406</name>
</gene>
<feature type="region of interest" description="Disordered" evidence="2">
    <location>
        <begin position="38"/>
        <end position="130"/>
    </location>
</feature>
<dbReference type="SMART" id="SM00066">
    <property type="entry name" value="GAL4"/>
    <property type="match status" value="1"/>
</dbReference>
<feature type="compositionally biased region" description="Polar residues" evidence="2">
    <location>
        <begin position="266"/>
        <end position="282"/>
    </location>
</feature>
<comment type="caution">
    <text evidence="4">The sequence shown here is derived from an EMBL/GenBank/DDBJ whole genome shotgun (WGS) entry which is preliminary data.</text>
</comment>
<evidence type="ECO:0000256" key="1">
    <source>
        <dbReference type="ARBA" id="ARBA00023242"/>
    </source>
</evidence>